<evidence type="ECO:0000313" key="2">
    <source>
        <dbReference type="EMBL" id="MBM7472491.1"/>
    </source>
</evidence>
<protein>
    <recommendedName>
        <fullName evidence="1">Rhamnogalacturonase A/B/Epimerase-like pectate lyase domain-containing protein</fullName>
    </recommendedName>
</protein>
<dbReference type="RefSeq" id="WP_205109281.1">
    <property type="nucleotide sequence ID" value="NZ_BAAAHT010000004.1"/>
</dbReference>
<reference evidence="2 3" key="1">
    <citation type="submission" date="2021-01" db="EMBL/GenBank/DDBJ databases">
        <title>Sequencing the genomes of 1000 actinobacteria strains.</title>
        <authorList>
            <person name="Klenk H.-P."/>
        </authorList>
    </citation>
    <scope>NUCLEOTIDE SEQUENCE [LARGE SCALE GENOMIC DNA]</scope>
    <source>
        <strain evidence="2 3">DSM 13057</strain>
    </source>
</reference>
<dbReference type="Pfam" id="PF12708">
    <property type="entry name" value="Pect-lyase_RHGA_epim"/>
    <property type="match status" value="1"/>
</dbReference>
<dbReference type="Proteomes" id="UP000776164">
    <property type="component" value="Unassembled WGS sequence"/>
</dbReference>
<comment type="caution">
    <text evidence="2">The sequence shown here is derived from an EMBL/GenBank/DDBJ whole genome shotgun (WGS) entry which is preliminary data.</text>
</comment>
<dbReference type="EMBL" id="JAFBBU010000001">
    <property type="protein sequence ID" value="MBM7472491.1"/>
    <property type="molecule type" value="Genomic_DNA"/>
</dbReference>
<proteinExistence type="predicted"/>
<dbReference type="InterPro" id="IPR024535">
    <property type="entry name" value="RHGA/B-epi-like_pectate_lyase"/>
</dbReference>
<dbReference type="InterPro" id="IPR011050">
    <property type="entry name" value="Pectin_lyase_fold/virulence"/>
</dbReference>
<accession>A0ABS2L6F5</accession>
<keyword evidence="3" id="KW-1185">Reference proteome</keyword>
<dbReference type="InterPro" id="IPR012334">
    <property type="entry name" value="Pectin_lyas_fold"/>
</dbReference>
<dbReference type="Gene3D" id="2.160.20.10">
    <property type="entry name" value="Single-stranded right-handed beta-helix, Pectin lyase-like"/>
    <property type="match status" value="1"/>
</dbReference>
<evidence type="ECO:0000313" key="3">
    <source>
        <dbReference type="Proteomes" id="UP000776164"/>
    </source>
</evidence>
<dbReference type="SUPFAM" id="SSF51126">
    <property type="entry name" value="Pectin lyase-like"/>
    <property type="match status" value="1"/>
</dbReference>
<dbReference type="Gene3D" id="6.10.140.2190">
    <property type="match status" value="1"/>
</dbReference>
<feature type="domain" description="Rhamnogalacturonase A/B/Epimerase-like pectate lyase" evidence="1">
    <location>
        <begin position="353"/>
        <end position="548"/>
    </location>
</feature>
<name>A0ABS2L6F5_9MICO</name>
<gene>
    <name evidence="2" type="ORF">JOE66_002125</name>
</gene>
<sequence length="847" mass="86481">MTESILSSAVQTKLNAAGSGSVADDTITAAKLQSNSVTAVKIQNGAIDETKLAAAVVTKLNAAPTIADGSLTATKLVAAVQSSLGKADTALQLADIAGKADDAAVLHKAGSETITGTKNFTGGLSSGGSAVVVDSDARLTDQRVPIDSSVTTSKLQDSAVTTAKLVDGAVTASKLAPGTFSTVATSGSYADLITKPTIPATASDIGAEPAGLSSATQTSLSAAFAPRAPQTAVKTSMYTAAAGEIVRTDATVAPFTITLPTAPADRSRVTVKKLDATTNAVSVALGGSDRFNTTTGTTTSTLNLMNQALTVQYDSATSVWLVVSDDLPLSQTDARYAERPVASRNSLTSYFHATGFGVKADGLTDDTAALQACINAAQAAGPGNTVYLPKGTILTTGITLAQNKLVRLQGMGIGYVGGDAGTKILRNGAGTAVLLQGIGDPTTLTNVGDPTKRCRVEIYDLELNGNNTAGEVLNIFRGSQVRIERVRVRNSAGIGAHFTQLFNSSFSQLFISYSGNGTVPALLLDGTSGEGTAAGGNTIHFDSCEWETNAGTDIKIDGSSADIAPTAGVTFTNIKIERGNGEYPLIDMQYCHTVSFIGLYGYVGSSATALVQHNSNLGTSNRISSSSLANGGFPAYHLAHTSGWLQLSSVRFSGTPTTGHVQISSGVPYNAHEARNVSGDVPSKLYVDGRGAGAFGVRIVSLPLDFSSTAFVAVGNAGAGVSFAHGTSTPFVSGIFTIPNDALVGGTAGIVIRWCPSTTTGGNVQWAAIAQDVTTASVISSGGATSTVTTAAGTTAFALKDSPGPGLTVNPGHMMRFKLYRDGINAADTYADPAYLVTAHLQYQYSV</sequence>
<organism evidence="2 3">
    <name type="scientific">Subtercola frigoramans</name>
    <dbReference type="NCBI Taxonomy" id="120298"/>
    <lineage>
        <taxon>Bacteria</taxon>
        <taxon>Bacillati</taxon>
        <taxon>Actinomycetota</taxon>
        <taxon>Actinomycetes</taxon>
        <taxon>Micrococcales</taxon>
        <taxon>Microbacteriaceae</taxon>
        <taxon>Subtercola</taxon>
    </lineage>
</organism>
<evidence type="ECO:0000259" key="1">
    <source>
        <dbReference type="Pfam" id="PF12708"/>
    </source>
</evidence>